<dbReference type="RefSeq" id="WP_252421467.1">
    <property type="nucleotide sequence ID" value="NZ_JAMWMR010000001.1"/>
</dbReference>
<dbReference type="Pfam" id="PF12028">
    <property type="entry name" value="DUF3515"/>
    <property type="match status" value="1"/>
</dbReference>
<evidence type="ECO:0000313" key="1">
    <source>
        <dbReference type="EMBL" id="MCN9239393.1"/>
    </source>
</evidence>
<dbReference type="EMBL" id="JAMWMR010000001">
    <property type="protein sequence ID" value="MCN9239393.1"/>
    <property type="molecule type" value="Genomic_DNA"/>
</dbReference>
<dbReference type="Proteomes" id="UP001523219">
    <property type="component" value="Unassembled WGS sequence"/>
</dbReference>
<accession>A0ABT0Z6K7</accession>
<gene>
    <name evidence="1" type="ORF">NGF19_01100</name>
</gene>
<organism evidence="1 2">
    <name type="scientific">Streptomyces macrolidinus</name>
    <dbReference type="NCBI Taxonomy" id="2952607"/>
    <lineage>
        <taxon>Bacteria</taxon>
        <taxon>Bacillati</taxon>
        <taxon>Actinomycetota</taxon>
        <taxon>Actinomycetes</taxon>
        <taxon>Kitasatosporales</taxon>
        <taxon>Streptomycetaceae</taxon>
        <taxon>Streptomyces</taxon>
    </lineage>
</organism>
<proteinExistence type="predicted"/>
<dbReference type="InterPro" id="IPR021903">
    <property type="entry name" value="DUF3515"/>
</dbReference>
<reference evidence="1 2" key="1">
    <citation type="submission" date="2022-05" db="EMBL/GenBank/DDBJ databases">
        <title>Streptomyces sp. nov. RY43-2 isolated from soil of a peat swamp forest.</title>
        <authorList>
            <person name="Kanchanasin P."/>
            <person name="Tanasupawat S."/>
            <person name="Phongsopitanun W."/>
        </authorList>
    </citation>
    <scope>NUCLEOTIDE SEQUENCE [LARGE SCALE GENOMIC DNA]</scope>
    <source>
        <strain evidence="1 2">RY43-2</strain>
    </source>
</reference>
<evidence type="ECO:0000313" key="2">
    <source>
        <dbReference type="Proteomes" id="UP001523219"/>
    </source>
</evidence>
<protein>
    <submittedName>
        <fullName evidence="1">DUF3515 domain-containing protein</fullName>
    </submittedName>
</protein>
<comment type="caution">
    <text evidence="1">The sequence shown here is derived from an EMBL/GenBank/DDBJ whole genome shotgun (WGS) entry which is preliminary data.</text>
</comment>
<sequence length="168" mass="18010">MRVASVWSGGFGTKSRRWTALGAAVLISVSGYVFVDAHRIDSGPYASDAKCDAVLDRLPEEVLSNSRDWVIGEGTAAWGGREVTLRCGVPELDPTTDLCVSADGVDWVLDEGTLKTSGKSVLTTYGRSPAIEVTYVGRRENAGDVLTSLKSSVSWIPQNSRCLDLNDV</sequence>
<keyword evidence="2" id="KW-1185">Reference proteome</keyword>
<name>A0ABT0Z6K7_9ACTN</name>